<dbReference type="PRINTS" id="PR01840">
    <property type="entry name" value="TATCFAMILY"/>
</dbReference>
<dbReference type="GO" id="GO:0065002">
    <property type="term" value="P:intracellular protein transmembrane transport"/>
    <property type="evidence" value="ECO:0007669"/>
    <property type="project" value="TreeGrafter"/>
</dbReference>
<evidence type="ECO:0000313" key="6">
    <source>
        <dbReference type="EMBL" id="OGF97320.1"/>
    </source>
</evidence>
<feature type="transmembrane region" description="Helical" evidence="5">
    <location>
        <begin position="101"/>
        <end position="125"/>
    </location>
</feature>
<evidence type="ECO:0000256" key="5">
    <source>
        <dbReference type="SAM" id="Phobius"/>
    </source>
</evidence>
<dbReference type="InterPro" id="IPR002033">
    <property type="entry name" value="TatC"/>
</dbReference>
<dbReference type="GO" id="GO:0043953">
    <property type="term" value="P:protein transport by the Tat complex"/>
    <property type="evidence" value="ECO:0007669"/>
    <property type="project" value="TreeGrafter"/>
</dbReference>
<accession>A0A1F5YAS7</accession>
<dbReference type="PANTHER" id="PTHR30371:SF0">
    <property type="entry name" value="SEC-INDEPENDENT PROTEIN TRANSLOCASE PROTEIN TATC, CHLOROPLASTIC-RELATED"/>
    <property type="match status" value="1"/>
</dbReference>
<keyword evidence="2 5" id="KW-0812">Transmembrane</keyword>
<dbReference type="PANTHER" id="PTHR30371">
    <property type="entry name" value="SEC-INDEPENDENT PROTEIN TRANSLOCASE PROTEIN TATC"/>
    <property type="match status" value="1"/>
</dbReference>
<comment type="subcellular location">
    <subcellularLocation>
        <location evidence="1">Membrane</location>
        <topology evidence="1">Multi-pass membrane protein</topology>
    </subcellularLocation>
</comment>
<dbReference type="GO" id="GO:0033281">
    <property type="term" value="C:TAT protein transport complex"/>
    <property type="evidence" value="ECO:0007669"/>
    <property type="project" value="TreeGrafter"/>
</dbReference>
<evidence type="ECO:0000313" key="7">
    <source>
        <dbReference type="Proteomes" id="UP000179034"/>
    </source>
</evidence>
<protein>
    <submittedName>
        <fullName evidence="6">Twin arginine-targeting protein translocase TatC</fullName>
    </submittedName>
</protein>
<organism evidence="6 7">
    <name type="scientific">Candidatus Glassbacteria bacterium RBG_16_58_8</name>
    <dbReference type="NCBI Taxonomy" id="1817866"/>
    <lineage>
        <taxon>Bacteria</taxon>
        <taxon>Candidatus Glassiibacteriota</taxon>
    </lineage>
</organism>
<proteinExistence type="predicted"/>
<evidence type="ECO:0000256" key="4">
    <source>
        <dbReference type="ARBA" id="ARBA00023136"/>
    </source>
</evidence>
<feature type="transmembrane region" description="Helical" evidence="5">
    <location>
        <begin position="12"/>
        <end position="32"/>
    </location>
</feature>
<comment type="caution">
    <text evidence="6">The sequence shown here is derived from an EMBL/GenBank/DDBJ whole genome shotgun (WGS) entry which is preliminary data.</text>
</comment>
<dbReference type="EMBL" id="MFIW01000088">
    <property type="protein sequence ID" value="OGF97320.1"/>
    <property type="molecule type" value="Genomic_DNA"/>
</dbReference>
<reference evidence="6 7" key="1">
    <citation type="journal article" date="2016" name="Nat. Commun.">
        <title>Thousands of microbial genomes shed light on interconnected biogeochemical processes in an aquifer system.</title>
        <authorList>
            <person name="Anantharaman K."/>
            <person name="Brown C.T."/>
            <person name="Hug L.A."/>
            <person name="Sharon I."/>
            <person name="Castelle C.J."/>
            <person name="Probst A.J."/>
            <person name="Thomas B.C."/>
            <person name="Singh A."/>
            <person name="Wilkins M.J."/>
            <person name="Karaoz U."/>
            <person name="Brodie E.L."/>
            <person name="Williams K.H."/>
            <person name="Hubbard S.S."/>
            <person name="Banfield J.F."/>
        </authorList>
    </citation>
    <scope>NUCLEOTIDE SEQUENCE [LARGE SCALE GENOMIC DNA]</scope>
</reference>
<name>A0A1F5YAS7_9BACT</name>
<keyword evidence="4 5" id="KW-0472">Membrane</keyword>
<gene>
    <name evidence="6" type="ORF">A2Z06_03455</name>
</gene>
<dbReference type="AlphaFoldDB" id="A0A1F5YAS7"/>
<dbReference type="Pfam" id="PF00902">
    <property type="entry name" value="TatC"/>
    <property type="match status" value="1"/>
</dbReference>
<feature type="non-terminal residue" evidence="6">
    <location>
        <position position="157"/>
    </location>
</feature>
<feature type="transmembrane region" description="Helical" evidence="5">
    <location>
        <begin position="63"/>
        <end position="89"/>
    </location>
</feature>
<dbReference type="Proteomes" id="UP000179034">
    <property type="component" value="Unassembled WGS sequence"/>
</dbReference>
<evidence type="ECO:0000256" key="1">
    <source>
        <dbReference type="ARBA" id="ARBA00004141"/>
    </source>
</evidence>
<keyword evidence="3 5" id="KW-1133">Transmembrane helix</keyword>
<evidence type="ECO:0000256" key="3">
    <source>
        <dbReference type="ARBA" id="ARBA00022989"/>
    </source>
</evidence>
<evidence type="ECO:0000256" key="2">
    <source>
        <dbReference type="ARBA" id="ARBA00022692"/>
    </source>
</evidence>
<dbReference type="GO" id="GO:0009977">
    <property type="term" value="F:proton motive force dependent protein transmembrane transporter activity"/>
    <property type="evidence" value="ECO:0007669"/>
    <property type="project" value="TreeGrafter"/>
</dbReference>
<dbReference type="NCBIfam" id="TIGR00945">
    <property type="entry name" value="tatC"/>
    <property type="match status" value="1"/>
</dbReference>
<sequence>MTFLDHLEELRWRILWSLVVILVGTAVGFILIQNFGVIDFLVSPVSRHLEDERLVYLSPTEPFFVTFKVAFFLGLILALPFLFYHFWAFVTPALLRKEKRIFFPAILSSLILFCLGVVMAFTIVLPLGLDFLLGFQTSSLRPMITIGEYLTFATHIS</sequence>